<dbReference type="Proteomes" id="UP001254813">
    <property type="component" value="Unassembled WGS sequence"/>
</dbReference>
<keyword evidence="1" id="KW-0812">Transmembrane</keyword>
<keyword evidence="1" id="KW-0472">Membrane</keyword>
<feature type="transmembrane region" description="Helical" evidence="1">
    <location>
        <begin position="73"/>
        <end position="99"/>
    </location>
</feature>
<organism evidence="3 4">
    <name type="scientific">Halogeometricum luteum</name>
    <dbReference type="NCBI Taxonomy" id="2950537"/>
    <lineage>
        <taxon>Archaea</taxon>
        <taxon>Methanobacteriati</taxon>
        <taxon>Methanobacteriota</taxon>
        <taxon>Stenosarchaea group</taxon>
        <taxon>Halobacteria</taxon>
        <taxon>Halobacteriales</taxon>
        <taxon>Haloferacaceae</taxon>
        <taxon>Halogeometricum</taxon>
    </lineage>
</organism>
<sequence>MNGFSPLVGRTLAQVAQVGTDVNVDVGPAFGVVGGAVGAFLTTLVVGAILVAVVPEYVERTMASVLDEPVESFLYGVLCLVAVAVVTVLLIFTLVGVLLAIPLGLVAYVVWAVGAAVAFLAIADRLVGRENGWTKPLLVAAGLNGALALTGVGGIVSFGIGAAGFGAVLRDWLG</sequence>
<dbReference type="EMBL" id="JAMQOQ010000004">
    <property type="protein sequence ID" value="MDS0295683.1"/>
    <property type="molecule type" value="Genomic_DNA"/>
</dbReference>
<evidence type="ECO:0000313" key="4">
    <source>
        <dbReference type="Proteomes" id="UP001254813"/>
    </source>
</evidence>
<dbReference type="RefSeq" id="WP_310929629.1">
    <property type="nucleotide sequence ID" value="NZ_JAMQOQ010000004.1"/>
</dbReference>
<reference evidence="3 4" key="1">
    <citation type="submission" date="2022-06" db="EMBL/GenBank/DDBJ databases">
        <title>Halogeometricum sp. a new haloarchaeum isolate from saline soil.</title>
        <authorList>
            <person name="Strakova D."/>
            <person name="Galisteo C."/>
            <person name="Sanchez-Porro C."/>
            <person name="Ventosa A."/>
        </authorList>
    </citation>
    <scope>NUCLEOTIDE SEQUENCE [LARGE SCALE GENOMIC DNA]</scope>
    <source>
        <strain evidence="4">S3BR25-2</strain>
    </source>
</reference>
<dbReference type="Pfam" id="PF26514">
    <property type="entry name" value="DUF8173"/>
    <property type="match status" value="1"/>
</dbReference>
<feature type="domain" description="DUF8173" evidence="2">
    <location>
        <begin position="14"/>
        <end position="170"/>
    </location>
</feature>
<gene>
    <name evidence="3" type="ORF">NDI79_16030</name>
</gene>
<keyword evidence="4" id="KW-1185">Reference proteome</keyword>
<feature type="transmembrane region" description="Helical" evidence="1">
    <location>
        <begin position="29"/>
        <end position="53"/>
    </location>
</feature>
<feature type="transmembrane region" description="Helical" evidence="1">
    <location>
        <begin position="105"/>
        <end position="124"/>
    </location>
</feature>
<comment type="caution">
    <text evidence="3">The sequence shown here is derived from an EMBL/GenBank/DDBJ whole genome shotgun (WGS) entry which is preliminary data.</text>
</comment>
<protein>
    <recommendedName>
        <fullName evidence="2">DUF8173 domain-containing protein</fullName>
    </recommendedName>
</protein>
<name>A0ABU2G4H1_9EURY</name>
<feature type="transmembrane region" description="Helical" evidence="1">
    <location>
        <begin position="136"/>
        <end position="169"/>
    </location>
</feature>
<accession>A0ABU2G4H1</accession>
<keyword evidence="1" id="KW-1133">Transmembrane helix</keyword>
<dbReference type="InterPro" id="IPR058486">
    <property type="entry name" value="DUF8173"/>
</dbReference>
<evidence type="ECO:0000259" key="2">
    <source>
        <dbReference type="Pfam" id="PF26514"/>
    </source>
</evidence>
<evidence type="ECO:0000256" key="1">
    <source>
        <dbReference type="SAM" id="Phobius"/>
    </source>
</evidence>
<evidence type="ECO:0000313" key="3">
    <source>
        <dbReference type="EMBL" id="MDS0295683.1"/>
    </source>
</evidence>
<proteinExistence type="predicted"/>